<dbReference type="Pfam" id="PF07503">
    <property type="entry name" value="zf-HYPF"/>
    <property type="match status" value="1"/>
</dbReference>
<evidence type="ECO:0000259" key="1">
    <source>
        <dbReference type="Pfam" id="PF07503"/>
    </source>
</evidence>
<dbReference type="InterPro" id="IPR051060">
    <property type="entry name" value="Carbamoyltrans_HypF-like"/>
</dbReference>
<dbReference type="Proteomes" id="UP000664620">
    <property type="component" value="Unassembled WGS sequence"/>
</dbReference>
<dbReference type="Gene3D" id="3.90.870.30">
    <property type="match status" value="1"/>
</dbReference>
<dbReference type="PANTHER" id="PTHR42959:SF1">
    <property type="entry name" value="CARBAMOYLTRANSFERASE HYPF"/>
    <property type="match status" value="1"/>
</dbReference>
<sequence>MTIIRAMPYDRPFTAMAPFPLCSPCEAEFRDPADRRFHAQPVACPDCGPRLEWRAEGKRWTARRRCRRLSPGWRRATSWR</sequence>
<dbReference type="AlphaFoldDB" id="A0A939NNS2"/>
<dbReference type="InterPro" id="IPR011125">
    <property type="entry name" value="Znf_HypF"/>
</dbReference>
<accession>A0A939NNS2</accession>
<comment type="caution">
    <text evidence="2">The sequence shown here is derived from an EMBL/GenBank/DDBJ whole genome shotgun (WGS) entry which is preliminary data.</text>
</comment>
<dbReference type="EMBL" id="JAGETO010000025">
    <property type="protein sequence ID" value="MBO2029151.1"/>
    <property type="molecule type" value="Genomic_DNA"/>
</dbReference>
<evidence type="ECO:0000313" key="2">
    <source>
        <dbReference type="EMBL" id="MBO2029151.1"/>
    </source>
</evidence>
<evidence type="ECO:0000313" key="3">
    <source>
        <dbReference type="Proteomes" id="UP000664620"/>
    </source>
</evidence>
<dbReference type="GO" id="GO:0051604">
    <property type="term" value="P:protein maturation"/>
    <property type="evidence" value="ECO:0007669"/>
    <property type="project" value="TreeGrafter"/>
</dbReference>
<organism evidence="2 3">
    <name type="scientific">Klebsiella pneumoniae</name>
    <dbReference type="NCBI Taxonomy" id="573"/>
    <lineage>
        <taxon>Bacteria</taxon>
        <taxon>Pseudomonadati</taxon>
        <taxon>Pseudomonadota</taxon>
        <taxon>Gammaproteobacteria</taxon>
        <taxon>Enterobacterales</taxon>
        <taxon>Enterobacteriaceae</taxon>
        <taxon>Klebsiella/Raoultella group</taxon>
        <taxon>Klebsiella</taxon>
        <taxon>Klebsiella pneumoniae complex</taxon>
    </lineage>
</organism>
<reference evidence="2" key="1">
    <citation type="submission" date="2021-03" db="EMBL/GenBank/DDBJ databases">
        <title>Molecular epidemiology and mechanisms of colistin and carbapenem resistance in Enterobacteriaceae from clinical isolates, the environment and porcine samples in Pretoria, South Africa.</title>
        <authorList>
            <person name="Bogoshi D."/>
            <person name="Mbelle N.M."/>
            <person name="Naidoo V."/>
            <person name="Osei Sekyere J."/>
        </authorList>
    </citation>
    <scope>NUCLEOTIDE SEQUENCE</scope>
    <source>
        <strain evidence="2">C034</strain>
    </source>
</reference>
<dbReference type="GO" id="GO:0008270">
    <property type="term" value="F:zinc ion binding"/>
    <property type="evidence" value="ECO:0007669"/>
    <property type="project" value="InterPro"/>
</dbReference>
<dbReference type="GO" id="GO:0016743">
    <property type="term" value="F:carboxyl- or carbamoyltransferase activity"/>
    <property type="evidence" value="ECO:0007669"/>
    <property type="project" value="TreeGrafter"/>
</dbReference>
<name>A0A939NNS2_KLEPN</name>
<dbReference type="PANTHER" id="PTHR42959">
    <property type="entry name" value="CARBAMOYLTRANSFERASE"/>
    <property type="match status" value="1"/>
</dbReference>
<proteinExistence type="predicted"/>
<protein>
    <recommendedName>
        <fullName evidence="1">Zinc finger HypF-type domain-containing protein</fullName>
    </recommendedName>
</protein>
<gene>
    <name evidence="2" type="ORF">J4734_07590</name>
</gene>
<feature type="domain" description="Zinc finger HypF-type" evidence="1">
    <location>
        <begin position="21"/>
        <end position="53"/>
    </location>
</feature>